<dbReference type="InterPro" id="IPR015421">
    <property type="entry name" value="PyrdxlP-dep_Trfase_major"/>
</dbReference>
<dbReference type="AlphaFoldDB" id="B9XAJ3"/>
<dbReference type="GO" id="GO:0000271">
    <property type="term" value="P:polysaccharide biosynthetic process"/>
    <property type="evidence" value="ECO:0007669"/>
    <property type="project" value="TreeGrafter"/>
</dbReference>
<dbReference type="GO" id="GO:0030170">
    <property type="term" value="F:pyridoxal phosphate binding"/>
    <property type="evidence" value="ECO:0007669"/>
    <property type="project" value="TreeGrafter"/>
</dbReference>
<evidence type="ECO:0000256" key="3">
    <source>
        <dbReference type="PIRSR" id="PIRSR000390-2"/>
    </source>
</evidence>
<reference evidence="5 6" key="1">
    <citation type="journal article" date="2011" name="J. Bacteriol.">
        <title>Genome sequence of 'Pedosphaera parvula' Ellin514, an aerobic Verrucomicrobial isolate from pasture soil.</title>
        <authorList>
            <person name="Kant R."/>
            <person name="van Passel M.W."/>
            <person name="Sangwan P."/>
            <person name="Palva A."/>
            <person name="Lucas S."/>
            <person name="Copeland A."/>
            <person name="Lapidus A."/>
            <person name="Glavina Del Rio T."/>
            <person name="Dalin E."/>
            <person name="Tice H."/>
            <person name="Bruce D."/>
            <person name="Goodwin L."/>
            <person name="Pitluck S."/>
            <person name="Chertkov O."/>
            <person name="Larimer F.W."/>
            <person name="Land M.L."/>
            <person name="Hauser L."/>
            <person name="Brettin T.S."/>
            <person name="Detter J.C."/>
            <person name="Han S."/>
            <person name="de Vos W.M."/>
            <person name="Janssen P.H."/>
            <person name="Smidt H."/>
        </authorList>
    </citation>
    <scope>NUCLEOTIDE SEQUENCE [LARGE SCALE GENOMIC DNA]</scope>
    <source>
        <strain evidence="5 6">Ellin514</strain>
    </source>
</reference>
<dbReference type="SUPFAM" id="SSF53383">
    <property type="entry name" value="PLP-dependent transferases"/>
    <property type="match status" value="1"/>
</dbReference>
<dbReference type="CDD" id="cd00616">
    <property type="entry name" value="AHBA_syn"/>
    <property type="match status" value="1"/>
</dbReference>
<evidence type="ECO:0000256" key="1">
    <source>
        <dbReference type="ARBA" id="ARBA00037999"/>
    </source>
</evidence>
<keyword evidence="6" id="KW-1185">Reference proteome</keyword>
<dbReference type="STRING" id="320771.Cflav_PD5663"/>
<accession>B9XAJ3</accession>
<dbReference type="EMBL" id="ABOX02000002">
    <property type="protein sequence ID" value="EEF63028.1"/>
    <property type="molecule type" value="Genomic_DNA"/>
</dbReference>
<dbReference type="PANTHER" id="PTHR30244:SF34">
    <property type="entry name" value="DTDP-4-AMINO-4,6-DIDEOXYGALACTOSE TRANSAMINASE"/>
    <property type="match status" value="1"/>
</dbReference>
<dbReference type="Gene3D" id="3.90.1150.10">
    <property type="entry name" value="Aspartate Aminotransferase, domain 1"/>
    <property type="match status" value="1"/>
</dbReference>
<comment type="similarity">
    <text evidence="1 4">Belongs to the DegT/DnrJ/EryC1 family.</text>
</comment>
<gene>
    <name evidence="5" type="ORF">Cflav_PD5663</name>
</gene>
<dbReference type="InterPro" id="IPR015422">
    <property type="entry name" value="PyrdxlP-dep_Trfase_small"/>
</dbReference>
<dbReference type="PANTHER" id="PTHR30244">
    <property type="entry name" value="TRANSAMINASE"/>
    <property type="match status" value="1"/>
</dbReference>
<evidence type="ECO:0000313" key="5">
    <source>
        <dbReference type="EMBL" id="EEF63028.1"/>
    </source>
</evidence>
<evidence type="ECO:0000256" key="2">
    <source>
        <dbReference type="PIRSR" id="PIRSR000390-1"/>
    </source>
</evidence>
<proteinExistence type="inferred from homology"/>
<comment type="caution">
    <text evidence="5">The sequence shown here is derived from an EMBL/GenBank/DDBJ whole genome shotgun (WGS) entry which is preliminary data.</text>
</comment>
<sequence length="421" mass="45903">MTNNNSKIQIMSNSSQLALRGGLPACTVDWPMWPVFDGTERRLLLETLNSGKWWFGEKVRQFEADFSTFQGARFSVSCTNGTAAIEMALKGLGVVEGDEVIVPPYSFIATASAVAMVGAIPVFADIDPETLCLDPADVERKITPRTKAIIPVHVAGYIADMPRLGAIAQQHNLQIMEDAAHAWGSQWEGRGAGVLGRCGTFSFQVSKNITAGEGGILVTDDEALADLCRSYTHCGRRKHSAWYDHDYLGSNLRLTEFQAAVLLAQLTRAEEQLLRRQANAALIDKALSGVAGLRLLKPEPRMTRRSYHMYIFRLDEALLGTSRDRFIEALNAEGVPASKGWYRPLYRNGIFQQGATGAAHAITAPFAGKGISYADVNCPVCEQVCRDVVWLPQNVLLAEEAGILALAAAIQKVAARAHELS</sequence>
<dbReference type="InterPro" id="IPR015424">
    <property type="entry name" value="PyrdxlP-dep_Trfase"/>
</dbReference>
<dbReference type="EC" id="2.6.1.50" evidence="5"/>
<evidence type="ECO:0000313" key="6">
    <source>
        <dbReference type="Proteomes" id="UP000003688"/>
    </source>
</evidence>
<keyword evidence="3 4" id="KW-0663">Pyridoxal phosphate</keyword>
<dbReference type="InterPro" id="IPR000653">
    <property type="entry name" value="DegT/StrS_aminotransferase"/>
</dbReference>
<evidence type="ECO:0000256" key="4">
    <source>
        <dbReference type="RuleBase" id="RU004508"/>
    </source>
</evidence>
<protein>
    <submittedName>
        <fullName evidence="5">Glutamine--scyllo-inositol transaminase</fullName>
        <ecNumber evidence="5">2.6.1.50</ecNumber>
    </submittedName>
</protein>
<dbReference type="Gene3D" id="3.40.640.10">
    <property type="entry name" value="Type I PLP-dependent aspartate aminotransferase-like (Major domain)"/>
    <property type="match status" value="1"/>
</dbReference>
<keyword evidence="5" id="KW-0032">Aminotransferase</keyword>
<feature type="active site" description="Proton acceptor" evidence="2">
    <location>
        <position position="207"/>
    </location>
</feature>
<keyword evidence="5" id="KW-0808">Transferase</keyword>
<dbReference type="PIRSF" id="PIRSF000390">
    <property type="entry name" value="PLP_StrS"/>
    <property type="match status" value="1"/>
</dbReference>
<organism evidence="5 6">
    <name type="scientific">Pedosphaera parvula (strain Ellin514)</name>
    <dbReference type="NCBI Taxonomy" id="320771"/>
    <lineage>
        <taxon>Bacteria</taxon>
        <taxon>Pseudomonadati</taxon>
        <taxon>Verrucomicrobiota</taxon>
        <taxon>Pedosphaerae</taxon>
        <taxon>Pedosphaerales</taxon>
        <taxon>Pedosphaeraceae</taxon>
        <taxon>Pedosphaera</taxon>
    </lineage>
</organism>
<feature type="modified residue" description="N6-(pyridoxal phosphate)lysine" evidence="3">
    <location>
        <position position="207"/>
    </location>
</feature>
<dbReference type="Proteomes" id="UP000003688">
    <property type="component" value="Unassembled WGS sequence"/>
</dbReference>
<dbReference type="Pfam" id="PF01041">
    <property type="entry name" value="DegT_DnrJ_EryC1"/>
    <property type="match status" value="1"/>
</dbReference>
<dbReference type="GO" id="GO:0047310">
    <property type="term" value="F:glutamine-scyllo-inositol transaminase activity"/>
    <property type="evidence" value="ECO:0007669"/>
    <property type="project" value="UniProtKB-EC"/>
</dbReference>
<name>B9XAJ3_PEDPL</name>